<accession>A0A1I7XEU2</accession>
<feature type="transmembrane region" description="Helical" evidence="1">
    <location>
        <begin position="74"/>
        <end position="93"/>
    </location>
</feature>
<dbReference type="Proteomes" id="UP000095283">
    <property type="component" value="Unplaced"/>
</dbReference>
<dbReference type="WBParaSite" id="Hba_15854">
    <property type="protein sequence ID" value="Hba_15854"/>
    <property type="gene ID" value="Hba_15854"/>
</dbReference>
<dbReference type="InterPro" id="IPR052322">
    <property type="entry name" value="Mito_rRNA_Mtase_NSUN4"/>
</dbReference>
<evidence type="ECO:0000313" key="2">
    <source>
        <dbReference type="Proteomes" id="UP000095283"/>
    </source>
</evidence>
<feature type="transmembrane region" description="Helical" evidence="1">
    <location>
        <begin position="119"/>
        <end position="141"/>
    </location>
</feature>
<sequence length="166" mass="19039">MGFTAMPYIIFLMAHWNPTMVNYNPYFLMISSIPLPIQLKIHLILTICIAFDRLLVSLVALYCPSIYRRKDHSLYSLVCLCISIAIAGFDIIMEFSSSPFEEKPNCAAIGCFVSNEFRYYWGISNMVLGFIVILFTLLILLKLKLIRINSESAQVLRESHKFARVV</sequence>
<organism evidence="2 3">
    <name type="scientific">Heterorhabditis bacteriophora</name>
    <name type="common">Entomopathogenic nematode worm</name>
    <dbReference type="NCBI Taxonomy" id="37862"/>
    <lineage>
        <taxon>Eukaryota</taxon>
        <taxon>Metazoa</taxon>
        <taxon>Ecdysozoa</taxon>
        <taxon>Nematoda</taxon>
        <taxon>Chromadorea</taxon>
        <taxon>Rhabditida</taxon>
        <taxon>Rhabditina</taxon>
        <taxon>Rhabditomorpha</taxon>
        <taxon>Strongyloidea</taxon>
        <taxon>Heterorhabditidae</taxon>
        <taxon>Heterorhabditis</taxon>
    </lineage>
</organism>
<feature type="transmembrane region" description="Helical" evidence="1">
    <location>
        <begin position="41"/>
        <end position="62"/>
    </location>
</feature>
<evidence type="ECO:0000313" key="3">
    <source>
        <dbReference type="WBParaSite" id="Hba_15854"/>
    </source>
</evidence>
<dbReference type="InterPro" id="IPR019420">
    <property type="entry name" value="7TM_GPCR_serpentine_rcpt_Srbc"/>
</dbReference>
<evidence type="ECO:0000256" key="1">
    <source>
        <dbReference type="SAM" id="Phobius"/>
    </source>
</evidence>
<dbReference type="PANTHER" id="PTHR46955">
    <property type="entry name" value="PROTEIN CBG01349-RELATED"/>
    <property type="match status" value="1"/>
</dbReference>
<dbReference type="Gene3D" id="1.20.1070.10">
    <property type="entry name" value="Rhodopsin 7-helix transmembrane proteins"/>
    <property type="match status" value="1"/>
</dbReference>
<protein>
    <submittedName>
        <fullName evidence="3">G_PROTEIN_RECEP_F1_2 domain-containing protein</fullName>
    </submittedName>
</protein>
<dbReference type="AlphaFoldDB" id="A0A1I7XEU2"/>
<keyword evidence="2" id="KW-1185">Reference proteome</keyword>
<keyword evidence="1" id="KW-0812">Transmembrane</keyword>
<dbReference type="PANTHER" id="PTHR46955:SF3">
    <property type="entry name" value="G_PROTEIN_RECEP_F1_2 DOMAIN-CONTAINING PROTEIN"/>
    <property type="match status" value="1"/>
</dbReference>
<keyword evidence="1" id="KW-1133">Transmembrane helix</keyword>
<keyword evidence="1" id="KW-0472">Membrane</keyword>
<proteinExistence type="predicted"/>
<name>A0A1I7XEU2_HETBA</name>
<reference evidence="3" key="1">
    <citation type="submission" date="2016-11" db="UniProtKB">
        <authorList>
            <consortium name="WormBaseParasite"/>
        </authorList>
    </citation>
    <scope>IDENTIFICATION</scope>
</reference>
<dbReference type="Pfam" id="PF10316">
    <property type="entry name" value="7TM_GPCR_Srbc"/>
    <property type="match status" value="1"/>
</dbReference>